<sequence length="239" mass="26132">MAPVCNHSLSHGLQPPVPHTEATFFHEPLQSLLPMPLSGLRPDTMTSTGSVASTNTFHFLEFSDLVFCLVTVAPCFRRATLHRSNVGMLAFPVAAATTSRTRLCLKVYQSFCSAFGQADSPPPLVTGFQSHDEDLSQGSYTTSQDFTTCSRTVDISLPAMENASCMTEPPFIESDLLSSLLLLNIYNPPLVFSLNNCFGKRNGLSLNDFLALAAFCLFFGKPSAVCSYVYYYIIINDVV</sequence>
<name>A0A812BNS0_ACAPH</name>
<accession>A0A812BNS0</accession>
<dbReference type="AlphaFoldDB" id="A0A812BNS0"/>
<reference evidence="2" key="1">
    <citation type="submission" date="2021-01" db="EMBL/GenBank/DDBJ databases">
        <authorList>
            <person name="Li R."/>
            <person name="Bekaert M."/>
        </authorList>
    </citation>
    <scope>NUCLEOTIDE SEQUENCE</scope>
    <source>
        <strain evidence="2">Farmed</strain>
    </source>
</reference>
<proteinExistence type="predicted"/>
<protein>
    <submittedName>
        <fullName evidence="2">Uncharacterized protein</fullName>
    </submittedName>
</protein>
<dbReference type="EMBL" id="CAHIKZ030000737">
    <property type="protein sequence ID" value="CAE1236156.1"/>
    <property type="molecule type" value="Genomic_DNA"/>
</dbReference>
<evidence type="ECO:0000313" key="2">
    <source>
        <dbReference type="EMBL" id="CAE1236156.1"/>
    </source>
</evidence>
<organism evidence="2 3">
    <name type="scientific">Acanthosepion pharaonis</name>
    <name type="common">Pharaoh cuttlefish</name>
    <name type="synonym">Sepia pharaonis</name>
    <dbReference type="NCBI Taxonomy" id="158019"/>
    <lineage>
        <taxon>Eukaryota</taxon>
        <taxon>Metazoa</taxon>
        <taxon>Spiralia</taxon>
        <taxon>Lophotrochozoa</taxon>
        <taxon>Mollusca</taxon>
        <taxon>Cephalopoda</taxon>
        <taxon>Coleoidea</taxon>
        <taxon>Decapodiformes</taxon>
        <taxon>Sepiida</taxon>
        <taxon>Sepiina</taxon>
        <taxon>Sepiidae</taxon>
        <taxon>Acanthosepion</taxon>
    </lineage>
</organism>
<keyword evidence="1" id="KW-0812">Transmembrane</keyword>
<dbReference type="Proteomes" id="UP000597762">
    <property type="component" value="Unassembled WGS sequence"/>
</dbReference>
<feature type="transmembrane region" description="Helical" evidence="1">
    <location>
        <begin position="209"/>
        <end position="233"/>
    </location>
</feature>
<gene>
    <name evidence="2" type="ORF">SPHA_20102</name>
</gene>
<comment type="caution">
    <text evidence="2">The sequence shown here is derived from an EMBL/GenBank/DDBJ whole genome shotgun (WGS) entry which is preliminary data.</text>
</comment>
<keyword evidence="1" id="KW-0472">Membrane</keyword>
<evidence type="ECO:0000313" key="3">
    <source>
        <dbReference type="Proteomes" id="UP000597762"/>
    </source>
</evidence>
<evidence type="ECO:0000256" key="1">
    <source>
        <dbReference type="SAM" id="Phobius"/>
    </source>
</evidence>
<keyword evidence="1" id="KW-1133">Transmembrane helix</keyword>
<keyword evidence="3" id="KW-1185">Reference proteome</keyword>